<feature type="transmembrane region" description="Helical" evidence="6">
    <location>
        <begin position="336"/>
        <end position="356"/>
    </location>
</feature>
<evidence type="ECO:0000256" key="6">
    <source>
        <dbReference type="SAM" id="Phobius"/>
    </source>
</evidence>
<dbReference type="PROSITE" id="PS50850">
    <property type="entry name" value="MFS"/>
    <property type="match status" value="1"/>
</dbReference>
<evidence type="ECO:0000256" key="1">
    <source>
        <dbReference type="ARBA" id="ARBA00004141"/>
    </source>
</evidence>
<feature type="transmembrane region" description="Helical" evidence="6">
    <location>
        <begin position="308"/>
        <end position="330"/>
    </location>
</feature>
<feature type="transmembrane region" description="Helical" evidence="6">
    <location>
        <begin position="181"/>
        <end position="200"/>
    </location>
</feature>
<dbReference type="Gene3D" id="1.20.1250.20">
    <property type="entry name" value="MFS general substrate transporter like domains"/>
    <property type="match status" value="2"/>
</dbReference>
<proteinExistence type="predicted"/>
<dbReference type="InterPro" id="IPR036259">
    <property type="entry name" value="MFS_trans_sf"/>
</dbReference>
<keyword evidence="2" id="KW-0813">Transport</keyword>
<dbReference type="InterPro" id="IPR050930">
    <property type="entry name" value="MFS_Vesicular_Transporter"/>
</dbReference>
<feature type="transmembrane region" description="Helical" evidence="6">
    <location>
        <begin position="212"/>
        <end position="232"/>
    </location>
</feature>
<dbReference type="PROSITE" id="PS00216">
    <property type="entry name" value="SUGAR_TRANSPORT_1"/>
    <property type="match status" value="1"/>
</dbReference>
<dbReference type="Pfam" id="PF07690">
    <property type="entry name" value="MFS_1"/>
    <property type="match status" value="1"/>
</dbReference>
<sequence>MPTIAEDLGATGFWVGIIFSGYAISRAIIMPVMGRLSDKYGRKILIASGLLLLAVISLLYLLAHNVYTLTAVRLVHGLAAGMIIPVAMAYAGEVAQEGKEGRAMGIINMMFYLGLAVGPLIGGIFWHAFGMAPVFYVMAGISVFVLLLVLSFLPGIKDHKASKIEEHVPFKTLIKRDAVKIILLIALITAFRTGVLLSFLPSHASGFNINAAQVGIILSVGVIFTGILQPWFGIVADKLSKHKMLLQIVIGSFVGTIVLFMVPLCHDFTTLLLANVLIGLGAAISMPVATDIAVVIGKKVGIGSWMGIFNTTISLGIIIAPLMSGVVMDYSGINSVFYYAGIVSLLCTLIGCYYVWRWSKGQ</sequence>
<dbReference type="InterPro" id="IPR005829">
    <property type="entry name" value="Sugar_transporter_CS"/>
</dbReference>
<feature type="transmembrane region" description="Helical" evidence="6">
    <location>
        <begin position="12"/>
        <end position="32"/>
    </location>
</feature>
<evidence type="ECO:0000256" key="5">
    <source>
        <dbReference type="ARBA" id="ARBA00023136"/>
    </source>
</evidence>
<evidence type="ECO:0000256" key="4">
    <source>
        <dbReference type="ARBA" id="ARBA00022989"/>
    </source>
</evidence>
<dbReference type="InterPro" id="IPR011701">
    <property type="entry name" value="MFS"/>
</dbReference>
<feature type="transmembrane region" description="Helical" evidence="6">
    <location>
        <begin position="74"/>
        <end position="91"/>
    </location>
</feature>
<evidence type="ECO:0000313" key="8">
    <source>
        <dbReference type="EMBL" id="QNO57077.1"/>
    </source>
</evidence>
<keyword evidence="3 6" id="KW-0812">Transmembrane</keyword>
<dbReference type="PANTHER" id="PTHR23506">
    <property type="entry name" value="GH10249P"/>
    <property type="match status" value="1"/>
</dbReference>
<dbReference type="AlphaFoldDB" id="A0A7G9Z9Z3"/>
<dbReference type="EMBL" id="MT631678">
    <property type="protein sequence ID" value="QNO57077.1"/>
    <property type="molecule type" value="Genomic_DNA"/>
</dbReference>
<evidence type="ECO:0000259" key="7">
    <source>
        <dbReference type="PROSITE" id="PS50850"/>
    </source>
</evidence>
<evidence type="ECO:0000256" key="3">
    <source>
        <dbReference type="ARBA" id="ARBA00022692"/>
    </source>
</evidence>
<feature type="transmembrane region" description="Helical" evidence="6">
    <location>
        <begin position="244"/>
        <end position="264"/>
    </location>
</feature>
<organism evidence="8">
    <name type="scientific">Candidatus Methanophaga sp. ANME-1 ERB7</name>
    <dbReference type="NCBI Taxonomy" id="2759913"/>
    <lineage>
        <taxon>Archaea</taxon>
        <taxon>Methanobacteriati</taxon>
        <taxon>Methanobacteriota</taxon>
        <taxon>Stenosarchaea group</taxon>
        <taxon>Methanomicrobia</taxon>
        <taxon>Candidatus Methanophagales</taxon>
        <taxon>Candidatus Methanophagaceae</taxon>
        <taxon>Candidatus Methanophaga</taxon>
    </lineage>
</organism>
<keyword evidence="4 6" id="KW-1133">Transmembrane helix</keyword>
<reference evidence="8" key="1">
    <citation type="submission" date="2020-06" db="EMBL/GenBank/DDBJ databases">
        <title>Unique genomic features of the anaerobic methanotrophic archaea.</title>
        <authorList>
            <person name="Chadwick G.L."/>
            <person name="Skennerton C.T."/>
            <person name="Laso-Perez R."/>
            <person name="Leu A.O."/>
            <person name="Speth D.R."/>
            <person name="Yu H."/>
            <person name="Morgan-Lang C."/>
            <person name="Hatzenpichler R."/>
            <person name="Goudeau D."/>
            <person name="Malmstrom R."/>
            <person name="Brazelton W.J."/>
            <person name="Woyke T."/>
            <person name="Hallam S.J."/>
            <person name="Tyson G.W."/>
            <person name="Wegener G."/>
            <person name="Boetius A."/>
            <person name="Orphan V."/>
        </authorList>
    </citation>
    <scope>NUCLEOTIDE SEQUENCE</scope>
</reference>
<dbReference type="CDD" id="cd17325">
    <property type="entry name" value="MFS_MdtG_SLC18_like"/>
    <property type="match status" value="1"/>
</dbReference>
<dbReference type="PRINTS" id="PR01035">
    <property type="entry name" value="TCRTETA"/>
</dbReference>
<evidence type="ECO:0000256" key="2">
    <source>
        <dbReference type="ARBA" id="ARBA00022448"/>
    </source>
</evidence>
<protein>
    <submittedName>
        <fullName evidence="8">Multidrug resistance protein MdtG</fullName>
    </submittedName>
</protein>
<feature type="domain" description="Major facilitator superfamily (MFS) profile" evidence="7">
    <location>
        <begin position="1"/>
        <end position="359"/>
    </location>
</feature>
<feature type="transmembrane region" description="Helical" evidence="6">
    <location>
        <begin position="134"/>
        <end position="153"/>
    </location>
</feature>
<comment type="subcellular location">
    <subcellularLocation>
        <location evidence="1">Membrane</location>
        <topology evidence="1">Multi-pass membrane protein</topology>
    </subcellularLocation>
</comment>
<dbReference type="InterPro" id="IPR020846">
    <property type="entry name" value="MFS_dom"/>
</dbReference>
<name>A0A7G9Z9Z3_9EURY</name>
<gene>
    <name evidence="8" type="primary">mdtG</name>
    <name evidence="8" type="ORF">LPILPELN_00009</name>
</gene>
<dbReference type="PANTHER" id="PTHR23506:SF23">
    <property type="entry name" value="GH10249P"/>
    <property type="match status" value="1"/>
</dbReference>
<accession>A0A7G9Z9Z3</accession>
<dbReference type="InterPro" id="IPR001958">
    <property type="entry name" value="Tet-R_TetA/multi-R_MdtG-like"/>
</dbReference>
<dbReference type="GO" id="GO:0022857">
    <property type="term" value="F:transmembrane transporter activity"/>
    <property type="evidence" value="ECO:0007669"/>
    <property type="project" value="InterPro"/>
</dbReference>
<dbReference type="SUPFAM" id="SSF103473">
    <property type="entry name" value="MFS general substrate transporter"/>
    <property type="match status" value="1"/>
</dbReference>
<feature type="transmembrane region" description="Helical" evidence="6">
    <location>
        <begin position="270"/>
        <end position="296"/>
    </location>
</feature>
<feature type="transmembrane region" description="Helical" evidence="6">
    <location>
        <begin position="44"/>
        <end position="62"/>
    </location>
</feature>
<keyword evidence="5 6" id="KW-0472">Membrane</keyword>
<feature type="transmembrane region" description="Helical" evidence="6">
    <location>
        <begin position="103"/>
        <end position="128"/>
    </location>
</feature>
<dbReference type="GO" id="GO:0016020">
    <property type="term" value="C:membrane"/>
    <property type="evidence" value="ECO:0007669"/>
    <property type="project" value="UniProtKB-SubCell"/>
</dbReference>